<dbReference type="SUPFAM" id="SSF52047">
    <property type="entry name" value="RNI-like"/>
    <property type="match status" value="1"/>
</dbReference>
<feature type="domain" description="F-box" evidence="2">
    <location>
        <begin position="77"/>
        <end position="131"/>
    </location>
</feature>
<dbReference type="Gene3D" id="1.20.1280.50">
    <property type="match status" value="1"/>
</dbReference>
<dbReference type="AlphaFoldDB" id="A0AAW0CW10"/>
<dbReference type="Proteomes" id="UP001383192">
    <property type="component" value="Unassembled WGS sequence"/>
</dbReference>
<evidence type="ECO:0000313" key="4">
    <source>
        <dbReference type="Proteomes" id="UP001383192"/>
    </source>
</evidence>
<dbReference type="EMBL" id="JAYKXP010000030">
    <property type="protein sequence ID" value="KAK7043017.1"/>
    <property type="molecule type" value="Genomic_DNA"/>
</dbReference>
<dbReference type="InterPro" id="IPR032675">
    <property type="entry name" value="LRR_dom_sf"/>
</dbReference>
<protein>
    <recommendedName>
        <fullName evidence="2">F-box domain-containing protein</fullName>
    </recommendedName>
</protein>
<dbReference type="Pfam" id="PF12937">
    <property type="entry name" value="F-box-like"/>
    <property type="match status" value="1"/>
</dbReference>
<feature type="coiled-coil region" evidence="1">
    <location>
        <begin position="31"/>
        <end position="58"/>
    </location>
</feature>
<evidence type="ECO:0000259" key="2">
    <source>
        <dbReference type="Pfam" id="PF12937"/>
    </source>
</evidence>
<dbReference type="InterPro" id="IPR001810">
    <property type="entry name" value="F-box_dom"/>
</dbReference>
<name>A0AAW0CW10_9AGAR</name>
<keyword evidence="1" id="KW-0175">Coiled coil</keyword>
<organism evidence="3 4">
    <name type="scientific">Paramarasmius palmivorus</name>
    <dbReference type="NCBI Taxonomy" id="297713"/>
    <lineage>
        <taxon>Eukaryota</taxon>
        <taxon>Fungi</taxon>
        <taxon>Dikarya</taxon>
        <taxon>Basidiomycota</taxon>
        <taxon>Agaricomycotina</taxon>
        <taxon>Agaricomycetes</taxon>
        <taxon>Agaricomycetidae</taxon>
        <taxon>Agaricales</taxon>
        <taxon>Marasmiineae</taxon>
        <taxon>Marasmiaceae</taxon>
        <taxon>Paramarasmius</taxon>
    </lineage>
</organism>
<evidence type="ECO:0000313" key="3">
    <source>
        <dbReference type="EMBL" id="KAK7043017.1"/>
    </source>
</evidence>
<proteinExistence type="predicted"/>
<keyword evidence="4" id="KW-1185">Reference proteome</keyword>
<dbReference type="Gene3D" id="3.80.10.10">
    <property type="entry name" value="Ribonuclease Inhibitor"/>
    <property type="match status" value="1"/>
</dbReference>
<sequence>MIENNTLALRIQRLFRGTVSPPDKLIVTQYLKDTEKEIKDCQTEISRLKAMIRTLETKGRGLKKKAERYRSLLAPVNRLPPEIMTYIFDLCCEENSLTRETLPPVMLVAEVCGRWRDIVLSTPRLWSRFSITFQRWQSKSSKLNKLSGLFLGRSRNSPLTIKLNFSGISEDRDIGRAKPILKNIACHSDRLSVHSRQTADAQESDVLWTTPLDIFEQCPSLRTLDFDTQFPGTFILPWHQIKALEIQSCFMEPAIPILSSCANVDSIVLHCVGGGHYEAKDNMVSSIQSLTIMADNQQDISPIFECATLPHLLSLDIRGLQKEAPGSSWQLFDDTGILDCMKRSSCSITSLRLDWLPIKEEQLVDILALMPSIGDLYLRRYYSPEEPDCKMFSSAFFMRLMIDHERSTNMKALFLPRLVGLTVVGLFSSSEEQVLLEAIVSRWLPKRAQVSKVGIDSLKSVTVNTINRLLYTQTMDSLKCLIDAGLLFTNDTEIYLGSEPEYEV</sequence>
<accession>A0AAW0CW10</accession>
<gene>
    <name evidence="3" type="ORF">VNI00_008755</name>
</gene>
<evidence type="ECO:0000256" key="1">
    <source>
        <dbReference type="SAM" id="Coils"/>
    </source>
</evidence>
<reference evidence="3 4" key="1">
    <citation type="submission" date="2024-01" db="EMBL/GenBank/DDBJ databases">
        <title>A draft genome for a cacao thread blight-causing isolate of Paramarasmius palmivorus.</title>
        <authorList>
            <person name="Baruah I.K."/>
            <person name="Bukari Y."/>
            <person name="Amoako-Attah I."/>
            <person name="Meinhardt L.W."/>
            <person name="Bailey B.A."/>
            <person name="Cohen S.P."/>
        </authorList>
    </citation>
    <scope>NUCLEOTIDE SEQUENCE [LARGE SCALE GENOMIC DNA]</scope>
    <source>
        <strain evidence="3 4">GH-12</strain>
    </source>
</reference>
<comment type="caution">
    <text evidence="3">The sequence shown here is derived from an EMBL/GenBank/DDBJ whole genome shotgun (WGS) entry which is preliminary data.</text>
</comment>